<gene>
    <name evidence="2" type="ORF">FA014_02060</name>
</gene>
<dbReference type="RefSeq" id="WP_154728052.1">
    <property type="nucleotide sequence ID" value="NZ_SZYE01000006.1"/>
</dbReference>
<dbReference type="OrthoDB" id="4466134at2"/>
<dbReference type="AlphaFoldDB" id="A0A7Z8NRX3"/>
<name>A0A7Z8NRX3_9CELL</name>
<sequence>MNEPTSLRDLAQSALDARALSARRLAAQAQERGFELTATTLSAIAAGTYKFRPRAETVRAIAWLAGVPESTAFTAAGMPVPGPPFADELPPGVDNLSPKARRAVIEMLRVLVDAERRDADAPAPVERQDDVALAAMAGTPEHMPDDVTGEETQDSGSDEPA</sequence>
<evidence type="ECO:0000256" key="1">
    <source>
        <dbReference type="SAM" id="MobiDB-lite"/>
    </source>
</evidence>
<reference evidence="2 3" key="1">
    <citation type="submission" date="2019-05" db="EMBL/GenBank/DDBJ databases">
        <title>Genome sequence of Cellulomonas hominis strain CS1.</title>
        <authorList>
            <person name="Belmont J."/>
            <person name="Maclea K.S."/>
        </authorList>
    </citation>
    <scope>NUCLEOTIDE SEQUENCE [LARGE SCALE GENOMIC DNA]</scope>
    <source>
        <strain evidence="2 3">CS1</strain>
    </source>
</reference>
<protein>
    <submittedName>
        <fullName evidence="2">Uncharacterized protein</fullName>
    </submittedName>
</protein>
<evidence type="ECO:0000313" key="3">
    <source>
        <dbReference type="Proteomes" id="UP000308121"/>
    </source>
</evidence>
<comment type="caution">
    <text evidence="2">The sequence shown here is derived from an EMBL/GenBank/DDBJ whole genome shotgun (WGS) entry which is preliminary data.</text>
</comment>
<proteinExistence type="predicted"/>
<evidence type="ECO:0000313" key="2">
    <source>
        <dbReference type="EMBL" id="TKR27164.1"/>
    </source>
</evidence>
<organism evidence="2 3">
    <name type="scientific">Cellulomonas hominis</name>
    <dbReference type="NCBI Taxonomy" id="156981"/>
    <lineage>
        <taxon>Bacteria</taxon>
        <taxon>Bacillati</taxon>
        <taxon>Actinomycetota</taxon>
        <taxon>Actinomycetes</taxon>
        <taxon>Micrococcales</taxon>
        <taxon>Cellulomonadaceae</taxon>
        <taxon>Cellulomonas</taxon>
    </lineage>
</organism>
<feature type="compositionally biased region" description="Acidic residues" evidence="1">
    <location>
        <begin position="147"/>
        <end position="161"/>
    </location>
</feature>
<accession>A0A7Z8NRX3</accession>
<dbReference type="EMBL" id="SZYE01000006">
    <property type="protein sequence ID" value="TKR27164.1"/>
    <property type="molecule type" value="Genomic_DNA"/>
</dbReference>
<feature type="region of interest" description="Disordered" evidence="1">
    <location>
        <begin position="136"/>
        <end position="161"/>
    </location>
</feature>
<dbReference type="Proteomes" id="UP000308121">
    <property type="component" value="Unassembled WGS sequence"/>
</dbReference>